<keyword evidence="7" id="KW-1185">Reference proteome</keyword>
<dbReference type="SMART" id="SM00346">
    <property type="entry name" value="HTH_ICLR"/>
    <property type="match status" value="1"/>
</dbReference>
<keyword evidence="2" id="KW-0238">DNA-binding</keyword>
<dbReference type="InterPro" id="IPR029016">
    <property type="entry name" value="GAF-like_dom_sf"/>
</dbReference>
<dbReference type="PANTHER" id="PTHR30136">
    <property type="entry name" value="HELIX-TURN-HELIX TRANSCRIPTIONAL REGULATOR, ICLR FAMILY"/>
    <property type="match status" value="1"/>
</dbReference>
<dbReference type="PROSITE" id="PS51077">
    <property type="entry name" value="HTH_ICLR"/>
    <property type="match status" value="1"/>
</dbReference>
<dbReference type="InterPro" id="IPR005471">
    <property type="entry name" value="Tscrpt_reg_IclR_N"/>
</dbReference>
<keyword evidence="3" id="KW-0804">Transcription</keyword>
<evidence type="ECO:0000259" key="4">
    <source>
        <dbReference type="PROSITE" id="PS51077"/>
    </source>
</evidence>
<evidence type="ECO:0000313" key="7">
    <source>
        <dbReference type="Proteomes" id="UP000672602"/>
    </source>
</evidence>
<evidence type="ECO:0000256" key="3">
    <source>
        <dbReference type="ARBA" id="ARBA00023163"/>
    </source>
</evidence>
<name>A0A8J7S2U0_9PROT</name>
<dbReference type="SUPFAM" id="SSF46785">
    <property type="entry name" value="Winged helix' DNA-binding domain"/>
    <property type="match status" value="1"/>
</dbReference>
<dbReference type="InterPro" id="IPR036388">
    <property type="entry name" value="WH-like_DNA-bd_sf"/>
</dbReference>
<evidence type="ECO:0000256" key="2">
    <source>
        <dbReference type="ARBA" id="ARBA00023125"/>
    </source>
</evidence>
<dbReference type="InterPro" id="IPR050707">
    <property type="entry name" value="HTH_MetabolicPath_Reg"/>
</dbReference>
<reference evidence="6" key="1">
    <citation type="submission" date="2021-04" db="EMBL/GenBank/DDBJ databases">
        <authorList>
            <person name="Zhang D.-C."/>
        </authorList>
    </citation>
    <scope>NUCLEOTIDE SEQUENCE</scope>
    <source>
        <strain evidence="6">CGMCC 1.15697</strain>
    </source>
</reference>
<dbReference type="GO" id="GO:0003700">
    <property type="term" value="F:DNA-binding transcription factor activity"/>
    <property type="evidence" value="ECO:0007669"/>
    <property type="project" value="TreeGrafter"/>
</dbReference>
<dbReference type="Pfam" id="PF09339">
    <property type="entry name" value="HTH_IclR"/>
    <property type="match status" value="1"/>
</dbReference>
<evidence type="ECO:0000259" key="5">
    <source>
        <dbReference type="PROSITE" id="PS51078"/>
    </source>
</evidence>
<sequence length="256" mass="27502">MADRDRQYVESLARGLSILESLSRSQKPLGNGDLAKMTGLAASTISRLTHTLTVLGYIRLNRAYRGYELTPKNLTLGYPVLAEMRLLEQARPHLERLSHATGETTALAVRDKLHIIFVAVIEGENLVAVRLATGGRLRIPVSAAGAALVAALPEDERRMLLARVRADMTRNGQDAKSFLDTVAACRRDGAAVVRNKWRTGIGGISVPVLHNGEYAALTIPVATGSVSEETMRTTLADALKEVAGILGPVLPPPEAP</sequence>
<dbReference type="Proteomes" id="UP000672602">
    <property type="component" value="Unassembled WGS sequence"/>
</dbReference>
<evidence type="ECO:0000313" key="6">
    <source>
        <dbReference type="EMBL" id="MBP5858820.1"/>
    </source>
</evidence>
<protein>
    <submittedName>
        <fullName evidence="6">IclR family transcriptional regulator</fullName>
    </submittedName>
</protein>
<feature type="domain" description="HTH iclR-type" evidence="4">
    <location>
        <begin position="9"/>
        <end position="71"/>
    </location>
</feature>
<evidence type="ECO:0000256" key="1">
    <source>
        <dbReference type="ARBA" id="ARBA00023015"/>
    </source>
</evidence>
<proteinExistence type="predicted"/>
<dbReference type="Gene3D" id="1.10.10.10">
    <property type="entry name" value="Winged helix-like DNA-binding domain superfamily/Winged helix DNA-binding domain"/>
    <property type="match status" value="1"/>
</dbReference>
<dbReference type="InterPro" id="IPR014757">
    <property type="entry name" value="Tscrpt_reg_IclR_C"/>
</dbReference>
<dbReference type="SUPFAM" id="SSF55781">
    <property type="entry name" value="GAF domain-like"/>
    <property type="match status" value="1"/>
</dbReference>
<organism evidence="6 7">
    <name type="scientific">Marivibrio halodurans</name>
    <dbReference type="NCBI Taxonomy" id="2039722"/>
    <lineage>
        <taxon>Bacteria</taxon>
        <taxon>Pseudomonadati</taxon>
        <taxon>Pseudomonadota</taxon>
        <taxon>Alphaproteobacteria</taxon>
        <taxon>Rhodospirillales</taxon>
        <taxon>Rhodospirillaceae</taxon>
        <taxon>Marivibrio</taxon>
    </lineage>
</organism>
<dbReference type="GO" id="GO:0003677">
    <property type="term" value="F:DNA binding"/>
    <property type="evidence" value="ECO:0007669"/>
    <property type="project" value="UniProtKB-KW"/>
</dbReference>
<dbReference type="RefSeq" id="WP_210683407.1">
    <property type="nucleotide sequence ID" value="NZ_JAGMWN010000011.1"/>
</dbReference>
<dbReference type="Pfam" id="PF01614">
    <property type="entry name" value="IclR_C"/>
    <property type="match status" value="1"/>
</dbReference>
<feature type="domain" description="IclR-ED" evidence="5">
    <location>
        <begin position="72"/>
        <end position="252"/>
    </location>
</feature>
<dbReference type="InterPro" id="IPR036390">
    <property type="entry name" value="WH_DNA-bd_sf"/>
</dbReference>
<dbReference type="Gene3D" id="3.30.450.40">
    <property type="match status" value="1"/>
</dbReference>
<dbReference type="EMBL" id="JAGMWN010000011">
    <property type="protein sequence ID" value="MBP5858820.1"/>
    <property type="molecule type" value="Genomic_DNA"/>
</dbReference>
<dbReference type="GO" id="GO:0045892">
    <property type="term" value="P:negative regulation of DNA-templated transcription"/>
    <property type="evidence" value="ECO:0007669"/>
    <property type="project" value="TreeGrafter"/>
</dbReference>
<gene>
    <name evidence="6" type="ORF">KAJ83_17510</name>
</gene>
<dbReference type="AlphaFoldDB" id="A0A8J7S2U0"/>
<keyword evidence="1" id="KW-0805">Transcription regulation</keyword>
<dbReference type="PROSITE" id="PS51078">
    <property type="entry name" value="ICLR_ED"/>
    <property type="match status" value="1"/>
</dbReference>
<dbReference type="PANTHER" id="PTHR30136:SF34">
    <property type="entry name" value="TRANSCRIPTIONAL REGULATOR"/>
    <property type="match status" value="1"/>
</dbReference>
<comment type="caution">
    <text evidence="6">The sequence shown here is derived from an EMBL/GenBank/DDBJ whole genome shotgun (WGS) entry which is preliminary data.</text>
</comment>
<accession>A0A8J7S2U0</accession>